<sequence>MMEYRIAIPHCYTWMAAGNKKTIHRLHQGIYQEQPSRLKAGQGGRTICDLHQE</sequence>
<evidence type="ECO:0000313" key="3">
    <source>
        <dbReference type="Proteomes" id="UP000198650"/>
    </source>
</evidence>
<reference evidence="2" key="1">
    <citation type="submission" date="2016-10" db="EMBL/GenBank/DDBJ databases">
        <authorList>
            <person name="de Groot N.N."/>
        </authorList>
    </citation>
    <scope>NUCLEOTIDE SEQUENCE [LARGE SCALE GENOMIC DNA]</scope>
    <source>
        <strain evidence="2">M1</strain>
    </source>
</reference>
<dbReference type="Proteomes" id="UP000198650">
    <property type="component" value="Unassembled WGS sequence"/>
</dbReference>
<dbReference type="AlphaFoldDB" id="A0A1I0TWT0"/>
<name>A0A1I0TWT0_9BACL</name>
<organism evidence="2 3">
    <name type="scientific">Parageobacillus thermantarcticus</name>
    <dbReference type="NCBI Taxonomy" id="186116"/>
    <lineage>
        <taxon>Bacteria</taxon>
        <taxon>Bacillati</taxon>
        <taxon>Bacillota</taxon>
        <taxon>Bacilli</taxon>
        <taxon>Bacillales</taxon>
        <taxon>Anoxybacillaceae</taxon>
        <taxon>Parageobacillus</taxon>
    </lineage>
</organism>
<dbReference type="EMBL" id="FOJS01000071">
    <property type="protein sequence ID" value="SFA56281.1"/>
    <property type="molecule type" value="Genomic_DNA"/>
</dbReference>
<reference evidence="3" key="2">
    <citation type="submission" date="2016-10" db="EMBL/GenBank/DDBJ databases">
        <authorList>
            <person name="Varghese N."/>
            <person name="Submissions S."/>
        </authorList>
    </citation>
    <scope>NUCLEOTIDE SEQUENCE [LARGE SCALE GENOMIC DNA]</scope>
    <source>
        <strain evidence="3">M1</strain>
    </source>
</reference>
<dbReference type="STRING" id="186116.SAMN05192569_101570"/>
<dbReference type="EMBL" id="FOJS01000015">
    <property type="protein sequence ID" value="SFA47823.1"/>
    <property type="molecule type" value="Genomic_DNA"/>
</dbReference>
<evidence type="ECO:0000313" key="2">
    <source>
        <dbReference type="EMBL" id="SFA56281.1"/>
    </source>
</evidence>
<protein>
    <submittedName>
        <fullName evidence="2">Uncharacterized protein</fullName>
    </submittedName>
</protein>
<gene>
    <name evidence="1" type="ORF">SAMN05192569_101570</name>
    <name evidence="2" type="ORF">SAMN05192569_107111</name>
</gene>
<accession>A0A1I0TWT0</accession>
<keyword evidence="3" id="KW-1185">Reference proteome</keyword>
<evidence type="ECO:0000313" key="1">
    <source>
        <dbReference type="EMBL" id="SFA47823.1"/>
    </source>
</evidence>
<proteinExistence type="predicted"/>